<evidence type="ECO:0000313" key="2">
    <source>
        <dbReference type="Proteomes" id="UP000887569"/>
    </source>
</evidence>
<dbReference type="Proteomes" id="UP000887569">
    <property type="component" value="Unplaced"/>
</dbReference>
<sequence>MEFGADEYLDNGSGEEVAVIGSASTAGVLGSPSFQQPIKDDADRFQTLSILFMMVTALMVAFVVAVMLFVWRRRRTGSLHVGRSRSPPIIEPFPLCEP</sequence>
<evidence type="ECO:0000313" key="3">
    <source>
        <dbReference type="WBParaSite" id="PgR068_g027_t01"/>
    </source>
</evidence>
<evidence type="ECO:0000256" key="1">
    <source>
        <dbReference type="SAM" id="Phobius"/>
    </source>
</evidence>
<protein>
    <submittedName>
        <fullName evidence="3">Uncharacterized protein</fullName>
    </submittedName>
</protein>
<feature type="transmembrane region" description="Helical" evidence="1">
    <location>
        <begin position="50"/>
        <end position="71"/>
    </location>
</feature>
<proteinExistence type="predicted"/>
<keyword evidence="2" id="KW-1185">Reference proteome</keyword>
<dbReference type="WBParaSite" id="PgR068_g027_t01">
    <property type="protein sequence ID" value="PgR068_g027_t01"/>
    <property type="gene ID" value="PgR068_g027"/>
</dbReference>
<organism evidence="2 3">
    <name type="scientific">Parascaris univalens</name>
    <name type="common">Nematode worm</name>
    <dbReference type="NCBI Taxonomy" id="6257"/>
    <lineage>
        <taxon>Eukaryota</taxon>
        <taxon>Metazoa</taxon>
        <taxon>Ecdysozoa</taxon>
        <taxon>Nematoda</taxon>
        <taxon>Chromadorea</taxon>
        <taxon>Rhabditida</taxon>
        <taxon>Spirurina</taxon>
        <taxon>Ascaridomorpha</taxon>
        <taxon>Ascaridoidea</taxon>
        <taxon>Ascarididae</taxon>
        <taxon>Parascaris</taxon>
    </lineage>
</organism>
<name>A0A915BYN3_PARUN</name>
<keyword evidence="1" id="KW-0472">Membrane</keyword>
<keyword evidence="1" id="KW-1133">Transmembrane helix</keyword>
<accession>A0A915BYN3</accession>
<reference evidence="3" key="1">
    <citation type="submission" date="2022-11" db="UniProtKB">
        <authorList>
            <consortium name="WormBaseParasite"/>
        </authorList>
    </citation>
    <scope>IDENTIFICATION</scope>
</reference>
<dbReference type="AlphaFoldDB" id="A0A915BYN3"/>
<keyword evidence="1" id="KW-0812">Transmembrane</keyword>